<organism evidence="1 2">
    <name type="scientific">Panagrolaimus sp. ES5</name>
    <dbReference type="NCBI Taxonomy" id="591445"/>
    <lineage>
        <taxon>Eukaryota</taxon>
        <taxon>Metazoa</taxon>
        <taxon>Ecdysozoa</taxon>
        <taxon>Nematoda</taxon>
        <taxon>Chromadorea</taxon>
        <taxon>Rhabditida</taxon>
        <taxon>Tylenchina</taxon>
        <taxon>Panagrolaimomorpha</taxon>
        <taxon>Panagrolaimoidea</taxon>
        <taxon>Panagrolaimidae</taxon>
        <taxon>Panagrolaimus</taxon>
    </lineage>
</organism>
<proteinExistence type="predicted"/>
<reference evidence="2" key="1">
    <citation type="submission" date="2022-11" db="UniProtKB">
        <authorList>
            <consortium name="WormBaseParasite"/>
        </authorList>
    </citation>
    <scope>IDENTIFICATION</scope>
</reference>
<protein>
    <submittedName>
        <fullName evidence="2">HMG box domain-containing protein</fullName>
    </submittedName>
</protein>
<dbReference type="Proteomes" id="UP000887579">
    <property type="component" value="Unplaced"/>
</dbReference>
<evidence type="ECO:0000313" key="2">
    <source>
        <dbReference type="WBParaSite" id="ES5_v2.g20763.t1"/>
    </source>
</evidence>
<name>A0AC34FTN3_9BILA</name>
<accession>A0AC34FTN3</accession>
<sequence>MNRGLETSSKFYSNTVKWIGEKVESVSAIMKVANAKRRNVPVREKAAQLMREKRLDDDYRKEGNAVHVEYLHNLPEEADDARRGQGHRMELVSSMVGPEIRKELQRANPNMHGQEFCRLWGKEVRSRWRALTKDEKKPYKDREAADEIRYKNEIQFYLMRAEGAMDDTVAAKLWITHMLSFFLNYYFIILCDL</sequence>
<evidence type="ECO:0000313" key="1">
    <source>
        <dbReference type="Proteomes" id="UP000887579"/>
    </source>
</evidence>
<dbReference type="WBParaSite" id="ES5_v2.g20763.t1">
    <property type="protein sequence ID" value="ES5_v2.g20763.t1"/>
    <property type="gene ID" value="ES5_v2.g20763"/>
</dbReference>